<organism evidence="1 2">
    <name type="scientific">Pelagomonas calceolata</name>
    <dbReference type="NCBI Taxonomy" id="35677"/>
    <lineage>
        <taxon>Eukaryota</taxon>
        <taxon>Sar</taxon>
        <taxon>Stramenopiles</taxon>
        <taxon>Ochrophyta</taxon>
        <taxon>Pelagophyceae</taxon>
        <taxon>Pelagomonadales</taxon>
        <taxon>Pelagomonadaceae</taxon>
        <taxon>Pelagomonas</taxon>
    </lineage>
</organism>
<dbReference type="EMBL" id="CAKKNE010000004">
    <property type="protein sequence ID" value="CAH0373277.1"/>
    <property type="molecule type" value="Genomic_DNA"/>
</dbReference>
<evidence type="ECO:0000313" key="2">
    <source>
        <dbReference type="Proteomes" id="UP000789595"/>
    </source>
</evidence>
<reference evidence="1" key="1">
    <citation type="submission" date="2021-11" db="EMBL/GenBank/DDBJ databases">
        <authorList>
            <consortium name="Genoscope - CEA"/>
            <person name="William W."/>
        </authorList>
    </citation>
    <scope>NUCLEOTIDE SEQUENCE</scope>
</reference>
<keyword evidence="2" id="KW-1185">Reference proteome</keyword>
<evidence type="ECO:0000313" key="1">
    <source>
        <dbReference type="EMBL" id="CAH0373277.1"/>
    </source>
</evidence>
<dbReference type="Proteomes" id="UP000789595">
    <property type="component" value="Unassembled WGS sequence"/>
</dbReference>
<name>A0A8J2SS78_9STRA</name>
<proteinExistence type="predicted"/>
<sequence>QRRASVCHQRRRPARQGSPWRVRLCPVLLSTRVARDWAAAAFHWAAPLVSGSQRRTPPTGPGRASHAVGAMEAPLVVKNSHLSPVRREAPPIEPADEESVIELPPEVLAQQRVDALEAKLDALLKGGPRYQPVVKDEPLPVKEAWGRAEGCAAVSALFDARAHEVCDLQQMQDIVGLPPVPESLTAFVQAQFQLTFRSKHITEEKLDAFCACVDEAIEALRHFKGEGERGQARAERLALFRDSLTSLPCFDSMAVILQSLAKDGKLESIAQALPPVGDVMVPVRGGTLIARLPKLATDDPRGPPRVMSLHAKTCSMTTVVRALAERDMLPDEEVLRYVLDELDVVSADARSGPVMVGGVLRQPSLNILDELLSEAGSRPGTALTDSSWRPGTANTFRGIARCASALSSKAKSLKSRSRSTIPGREELPPNLMRLKKGLYVELHWLLRQLSGVEASQMSCAELMSSSVEEEEEDDLLTAVEEEETPVKRMSTVAERRAAAEELQRRMDAEFGQQREGSELKGATGDGALLEEELHPVERVPTPEPVVRPKTPEEEYWGCAHSLLDEGGRDVSFEEIRTLTFLLRKRRLLTVNIRLPNSRTSTLRFGMRETVGECFSRLGKALKLTVAEKRVARLCDLRGRPFALSDFMVKHVPHNNSTLLLLPRAGAPCAPPLPPLEPGEEPDMSYVRHLREATTELARHDTKVDVRDRWGPQKPLPSAEKRHPPAVLAVAKARKRRARLVKYK</sequence>
<comment type="caution">
    <text evidence="1">The sequence shown here is derived from an EMBL/GenBank/DDBJ whole genome shotgun (WGS) entry which is preliminary data.</text>
</comment>
<dbReference type="AlphaFoldDB" id="A0A8J2SS78"/>
<feature type="non-terminal residue" evidence="1">
    <location>
        <position position="1"/>
    </location>
</feature>
<protein>
    <submittedName>
        <fullName evidence="1">Uncharacterized protein</fullName>
    </submittedName>
</protein>
<accession>A0A8J2SS78</accession>
<gene>
    <name evidence="1" type="ORF">PECAL_4P04620</name>
</gene>